<feature type="region of interest" description="Disordered" evidence="1">
    <location>
        <begin position="29"/>
        <end position="67"/>
    </location>
</feature>
<proteinExistence type="predicted"/>
<name>A0A4C1TSQ4_EUMVA</name>
<evidence type="ECO:0000256" key="1">
    <source>
        <dbReference type="SAM" id="MobiDB-lite"/>
    </source>
</evidence>
<gene>
    <name evidence="2" type="ORF">EVAR_13236_1</name>
</gene>
<dbReference type="AlphaFoldDB" id="A0A4C1TSQ4"/>
<organism evidence="2 3">
    <name type="scientific">Eumeta variegata</name>
    <name type="common">Bagworm moth</name>
    <name type="synonym">Eumeta japonica</name>
    <dbReference type="NCBI Taxonomy" id="151549"/>
    <lineage>
        <taxon>Eukaryota</taxon>
        <taxon>Metazoa</taxon>
        <taxon>Ecdysozoa</taxon>
        <taxon>Arthropoda</taxon>
        <taxon>Hexapoda</taxon>
        <taxon>Insecta</taxon>
        <taxon>Pterygota</taxon>
        <taxon>Neoptera</taxon>
        <taxon>Endopterygota</taxon>
        <taxon>Lepidoptera</taxon>
        <taxon>Glossata</taxon>
        <taxon>Ditrysia</taxon>
        <taxon>Tineoidea</taxon>
        <taxon>Psychidae</taxon>
        <taxon>Oiketicinae</taxon>
        <taxon>Eumeta</taxon>
    </lineage>
</organism>
<dbReference type="EMBL" id="BGZK01000082">
    <property type="protein sequence ID" value="GBP16856.1"/>
    <property type="molecule type" value="Genomic_DNA"/>
</dbReference>
<comment type="caution">
    <text evidence="2">The sequence shown here is derived from an EMBL/GenBank/DDBJ whole genome shotgun (WGS) entry which is preliminary data.</text>
</comment>
<evidence type="ECO:0000313" key="3">
    <source>
        <dbReference type="Proteomes" id="UP000299102"/>
    </source>
</evidence>
<evidence type="ECO:0000313" key="2">
    <source>
        <dbReference type="EMBL" id="GBP16856.1"/>
    </source>
</evidence>
<feature type="compositionally biased region" description="Basic and acidic residues" evidence="1">
    <location>
        <begin position="46"/>
        <end position="61"/>
    </location>
</feature>
<keyword evidence="3" id="KW-1185">Reference proteome</keyword>
<accession>A0A4C1TSQ4</accession>
<sequence length="67" mass="7317">MIYNVAEDSYSPGTRLEWRLIRDTAEIGRASETRAASGSKPGLGQEARDSRDLDRLAREPVRGPASG</sequence>
<protein>
    <submittedName>
        <fullName evidence="2">Uncharacterized protein</fullName>
    </submittedName>
</protein>
<reference evidence="2 3" key="1">
    <citation type="journal article" date="2019" name="Commun. Biol.">
        <title>The bagworm genome reveals a unique fibroin gene that provides high tensile strength.</title>
        <authorList>
            <person name="Kono N."/>
            <person name="Nakamura H."/>
            <person name="Ohtoshi R."/>
            <person name="Tomita M."/>
            <person name="Numata K."/>
            <person name="Arakawa K."/>
        </authorList>
    </citation>
    <scope>NUCLEOTIDE SEQUENCE [LARGE SCALE GENOMIC DNA]</scope>
</reference>
<dbReference type="Proteomes" id="UP000299102">
    <property type="component" value="Unassembled WGS sequence"/>
</dbReference>